<dbReference type="PIR" id="T50042">
    <property type="entry name" value="T50042"/>
</dbReference>
<dbReference type="EMBL" id="CR931662">
    <property type="protein sequence ID" value="CAI33329.1"/>
    <property type="molecule type" value="Genomic_DNA"/>
</dbReference>
<dbReference type="GO" id="GO:0047355">
    <property type="term" value="F:CDP-glycerol glycerophosphotransferase activity"/>
    <property type="evidence" value="ECO:0007669"/>
    <property type="project" value="InterPro"/>
</dbReference>
<dbReference type="Pfam" id="PF04464">
    <property type="entry name" value="Glyphos_transf"/>
    <property type="match status" value="1"/>
</dbReference>
<accession>O07343</accession>
<gene>
    <name evidence="7" type="primary">tasA</name>
    <name evidence="8" type="synonym">wciY</name>
    <name evidence="8" type="ORF">SPC14_0016</name>
</gene>
<keyword evidence="5" id="KW-0777">Teichoic acid biosynthesis</keyword>
<keyword evidence="4 8" id="KW-0808">Transferase</keyword>
<sequence>MKIYYKLLLKRLIFPPFYLVVTNKYWLPLNKRKVVFDNFGGRGYGDNPKYIADELLKQDENLDLVWVVENMSTFVPKGVRKVWYGSWGAFFEWSTAKVWIDNIRNSDRPWKRKNQVYLQTWHGSDGVKIIEKDAESTLSKSYIRMAKYDGSISDAIISSCQLQTQTEQFKKSFWLADNVEILEYGLPRNDDFFQKKKVDHINHTVRSKYNISLDELVILYMPTFRDDASTKAYNLDYDKVINSFQDFYNRKVKVLIRFHPNVDNTFFNNTDKRLINVTDYPNPQDLMFVADIMISDYSSAPIDFLLLNRVVFLYLPDFKEYQSDKNPFFEVFKVSKTKGIALDPFDEIIGRFQFGVRIV</sequence>
<dbReference type="InterPro" id="IPR043149">
    <property type="entry name" value="TagF_N"/>
</dbReference>
<evidence type="ECO:0000256" key="2">
    <source>
        <dbReference type="ARBA" id="ARBA00010488"/>
    </source>
</evidence>
<comment type="subcellular location">
    <subcellularLocation>
        <location evidence="1">Cell membrane</location>
        <topology evidence="1">Peripheral membrane protein</topology>
    </subcellularLocation>
</comment>
<protein>
    <submittedName>
        <fullName evidence="8">Putative glycerol phosphotransferase</fullName>
    </submittedName>
    <submittedName>
        <fullName evidence="7">TasA protein</fullName>
    </submittedName>
</protein>
<evidence type="ECO:0000256" key="5">
    <source>
        <dbReference type="ARBA" id="ARBA00022944"/>
    </source>
</evidence>
<evidence type="ECO:0000313" key="7">
    <source>
        <dbReference type="EMBL" id="CAA59773.1"/>
    </source>
</evidence>
<reference evidence="7" key="1">
    <citation type="journal article" date="1996" name="J. Bacteriol.">
        <title>The capsule polysaccharide synthesis locus of streptococcus pneumoniae serotype 14: Identification of the glycosyl transferase gene cps14E.</title>
        <authorList>
            <person name="Kolkman M.A."/>
            <person name="Morrison D.A."/>
            <person name="Van Der Zeijst B.A."/>
            <person name="Nuijten P.J."/>
        </authorList>
    </citation>
    <scope>NUCLEOTIDE SEQUENCE</scope>
</reference>
<dbReference type="AlphaFoldDB" id="O07343"/>
<evidence type="ECO:0000313" key="8">
    <source>
        <dbReference type="EMBL" id="CAI33329.1"/>
    </source>
</evidence>
<comment type="similarity">
    <text evidence="2">Belongs to the CDP-glycerol glycerophosphotransferase family.</text>
</comment>
<dbReference type="GO" id="GO:0005886">
    <property type="term" value="C:plasma membrane"/>
    <property type="evidence" value="ECO:0007669"/>
    <property type="project" value="UniProtKB-SubCell"/>
</dbReference>
<evidence type="ECO:0000256" key="1">
    <source>
        <dbReference type="ARBA" id="ARBA00004202"/>
    </source>
</evidence>
<dbReference type="InterPro" id="IPR043148">
    <property type="entry name" value="TagF_C"/>
</dbReference>
<keyword evidence="3" id="KW-1003">Cell membrane</keyword>
<dbReference type="Gene3D" id="3.40.50.11820">
    <property type="match status" value="1"/>
</dbReference>
<reference evidence="7" key="3">
    <citation type="journal article" date="1997" name="Mol. Microbiol.">
        <title>Capsular polysaccharide synthesis in Streptococcus pneumoniae serotype 14: molecular analysis of the complete cps locus and identification of genes encoding glycosyltransferases required for the biosynthesis of the tetrasaccharide subunit.</title>
        <authorList>
            <person name="Kolkman M.A.B."/>
            <person name="Wakarchuk W."/>
            <person name="Nuijten P.J.M."/>
            <person name="van der Zeijst B.A.M."/>
        </authorList>
    </citation>
    <scope>NUCLEOTIDE SEQUENCE</scope>
</reference>
<dbReference type="Gene3D" id="3.40.50.12580">
    <property type="match status" value="1"/>
</dbReference>
<proteinExistence type="inferred from homology"/>
<dbReference type="SUPFAM" id="SSF53756">
    <property type="entry name" value="UDP-Glycosyltransferase/glycogen phosphorylase"/>
    <property type="match status" value="1"/>
</dbReference>
<dbReference type="InterPro" id="IPR051612">
    <property type="entry name" value="Teichoic_Acid_Biosynth"/>
</dbReference>
<dbReference type="InterPro" id="IPR007554">
    <property type="entry name" value="Glycerophosphate_synth"/>
</dbReference>
<dbReference type="PANTHER" id="PTHR37316:SF3">
    <property type="entry name" value="TEICHOIC ACID GLYCEROL-PHOSPHATE TRANSFERASE"/>
    <property type="match status" value="1"/>
</dbReference>
<evidence type="ECO:0000256" key="3">
    <source>
        <dbReference type="ARBA" id="ARBA00022475"/>
    </source>
</evidence>
<evidence type="ECO:0000256" key="6">
    <source>
        <dbReference type="ARBA" id="ARBA00023136"/>
    </source>
</evidence>
<organism evidence="7">
    <name type="scientific">Streptococcus pneumoniae</name>
    <dbReference type="NCBI Taxonomy" id="1313"/>
    <lineage>
        <taxon>Bacteria</taxon>
        <taxon>Bacillati</taxon>
        <taxon>Bacillota</taxon>
        <taxon>Bacilli</taxon>
        <taxon>Lactobacillales</taxon>
        <taxon>Streptococcaceae</taxon>
        <taxon>Streptococcus</taxon>
    </lineage>
</organism>
<dbReference type="SMR" id="O07343"/>
<reference evidence="7" key="2">
    <citation type="journal article" date="1997" name="J. Biol. Chem.">
        <title>Functional analysis of glycosyltransferases encoded by the capsular polysaccharide biosynthesis locus of Streptococcus pneumoniae serotype 14.</title>
        <authorList>
            <person name="Kolkman M.A.B."/>
            <person name="Bernard A.M."/>
            <person name="van der Zeijst B.A.M."/>
            <person name="Nuijten P.J.M."/>
        </authorList>
    </citation>
    <scope>NUCLEOTIDE SEQUENCE</scope>
</reference>
<name>O07343_STREE</name>
<dbReference type="PANTHER" id="PTHR37316">
    <property type="entry name" value="TEICHOIC ACID GLYCEROL-PHOSPHATE PRIMASE"/>
    <property type="match status" value="1"/>
</dbReference>
<reference evidence="8" key="4">
    <citation type="journal article" date="2006" name="PLoS Genet.">
        <title>Genetic analysis of the capsular biosynthetic locus from all 90 pneumococcal serotypes.</title>
        <authorList>
            <person name="Bentley S.D."/>
            <person name="Aanensen D.M."/>
            <person name="Mavroidi A."/>
            <person name="Saunders D."/>
            <person name="Rabbinowitsch E."/>
            <person name="Collins M."/>
            <person name="Donohoe K."/>
            <person name="Harris D."/>
            <person name="Murphy L."/>
            <person name="Quail M.A."/>
            <person name="Samuel G."/>
            <person name="Skovsted I.C."/>
            <person name="Kaltoft M.S."/>
            <person name="Barrell B."/>
            <person name="Reeves P.R."/>
            <person name="Parkhill J."/>
            <person name="Spratt B.G."/>
        </authorList>
    </citation>
    <scope>NUCLEOTIDE SEQUENCE</scope>
    <source>
        <strain evidence="8">34359</strain>
    </source>
</reference>
<evidence type="ECO:0000256" key="4">
    <source>
        <dbReference type="ARBA" id="ARBA00022679"/>
    </source>
</evidence>
<dbReference type="EMBL" id="X85787">
    <property type="protein sequence ID" value="CAA59773.1"/>
    <property type="molecule type" value="Genomic_DNA"/>
</dbReference>
<keyword evidence="6" id="KW-0472">Membrane</keyword>
<dbReference type="GO" id="GO:0019350">
    <property type="term" value="P:teichoic acid biosynthetic process"/>
    <property type="evidence" value="ECO:0007669"/>
    <property type="project" value="UniProtKB-KW"/>
</dbReference>